<protein>
    <submittedName>
        <fullName evidence="1">Uncharacterized protein</fullName>
    </submittedName>
</protein>
<name>A0A139HD41_9PEZI</name>
<dbReference type="Proteomes" id="UP000070133">
    <property type="component" value="Unassembled WGS sequence"/>
</dbReference>
<accession>A0A139HD41</accession>
<sequence>MPSHPLSMIGILVASKISRERCMQFTVDVQVLHFNRQIFRFSPQEWAIEVESLVSRLGLNYEASLALEQAVLEHVLPLPL</sequence>
<gene>
    <name evidence="1" type="ORF">AC578_6491</name>
</gene>
<evidence type="ECO:0000313" key="2">
    <source>
        <dbReference type="Proteomes" id="UP000070133"/>
    </source>
</evidence>
<proteinExistence type="predicted"/>
<organism evidence="1 2">
    <name type="scientific">Pseudocercospora eumusae</name>
    <dbReference type="NCBI Taxonomy" id="321146"/>
    <lineage>
        <taxon>Eukaryota</taxon>
        <taxon>Fungi</taxon>
        <taxon>Dikarya</taxon>
        <taxon>Ascomycota</taxon>
        <taxon>Pezizomycotina</taxon>
        <taxon>Dothideomycetes</taxon>
        <taxon>Dothideomycetidae</taxon>
        <taxon>Mycosphaerellales</taxon>
        <taxon>Mycosphaerellaceae</taxon>
        <taxon>Pseudocercospora</taxon>
    </lineage>
</organism>
<dbReference type="AlphaFoldDB" id="A0A139HD41"/>
<comment type="caution">
    <text evidence="1">The sequence shown here is derived from an EMBL/GenBank/DDBJ whole genome shotgun (WGS) entry which is preliminary data.</text>
</comment>
<evidence type="ECO:0000313" key="1">
    <source>
        <dbReference type="EMBL" id="KXT00289.1"/>
    </source>
</evidence>
<keyword evidence="2" id="KW-1185">Reference proteome</keyword>
<reference evidence="1 2" key="1">
    <citation type="submission" date="2015-07" db="EMBL/GenBank/DDBJ databases">
        <title>Comparative genomics of the Sigatoka disease complex on banana suggests a link between parallel evolutionary changes in Pseudocercospora fijiensis and Pseudocercospora eumusae and increased virulence on the banana host.</title>
        <authorList>
            <person name="Chang T.-C."/>
            <person name="Salvucci A."/>
            <person name="Crous P.W."/>
            <person name="Stergiopoulos I."/>
        </authorList>
    </citation>
    <scope>NUCLEOTIDE SEQUENCE [LARGE SCALE GENOMIC DNA]</scope>
    <source>
        <strain evidence="1 2">CBS 114824</strain>
    </source>
</reference>
<dbReference type="EMBL" id="LFZN01000076">
    <property type="protein sequence ID" value="KXT00289.1"/>
    <property type="molecule type" value="Genomic_DNA"/>
</dbReference>